<organism evidence="3 4">
    <name type="scientific">Hydrogenobacter thermophilus (strain DSM 6534 / IAM 12695 / TK-6)</name>
    <dbReference type="NCBI Taxonomy" id="608538"/>
    <lineage>
        <taxon>Bacteria</taxon>
        <taxon>Pseudomonadati</taxon>
        <taxon>Aquificota</taxon>
        <taxon>Aquificia</taxon>
        <taxon>Aquificales</taxon>
        <taxon>Aquificaceae</taxon>
        <taxon>Hydrogenobacter</taxon>
    </lineage>
</organism>
<keyword evidence="4" id="KW-1185">Reference proteome</keyword>
<dbReference type="eggNOG" id="COG0741">
    <property type="taxonomic scope" value="Bacteria"/>
</dbReference>
<dbReference type="KEGG" id="hth:HTH_1867"/>
<dbReference type="Proteomes" id="UP000002574">
    <property type="component" value="Chromosome"/>
</dbReference>
<sequence>MSTLNIPDLLPMKFIIITCLMALLVLLVLSGWAFAFYGCFFDAGKRYNVDPYLLVSIAKVESNFNPQAVNINRNGSVDYGIMQINSYWLYYYRIPMEWIKNPCYNIHFGAMVLRRCMDANGNNLSLAIDCYNRGSKANGESQYVLKVYRSYKKIKHMVR</sequence>
<evidence type="ECO:0000313" key="3">
    <source>
        <dbReference type="EMBL" id="BAI70311.1"/>
    </source>
</evidence>
<dbReference type="Pfam" id="PF01464">
    <property type="entry name" value="SLT"/>
    <property type="match status" value="1"/>
</dbReference>
<evidence type="ECO:0000259" key="2">
    <source>
        <dbReference type="Pfam" id="PF01464"/>
    </source>
</evidence>
<accession>D3DKF9</accession>
<evidence type="ECO:0000256" key="1">
    <source>
        <dbReference type="SAM" id="Phobius"/>
    </source>
</evidence>
<dbReference type="STRING" id="608538.HTH_1867"/>
<dbReference type="SUPFAM" id="SSF53955">
    <property type="entry name" value="Lysozyme-like"/>
    <property type="match status" value="1"/>
</dbReference>
<keyword evidence="1" id="KW-1133">Transmembrane helix</keyword>
<feature type="domain" description="Transglycosylase SLT" evidence="2">
    <location>
        <begin position="39"/>
        <end position="139"/>
    </location>
</feature>
<protein>
    <submittedName>
        <fullName evidence="3">Lytic transglycosylase catalytic</fullName>
    </submittedName>
</protein>
<feature type="transmembrane region" description="Helical" evidence="1">
    <location>
        <begin position="14"/>
        <end position="37"/>
    </location>
</feature>
<gene>
    <name evidence="3" type="ordered locus">HTH_1867</name>
</gene>
<dbReference type="EMBL" id="AP011112">
    <property type="protein sequence ID" value="BAI70311.1"/>
    <property type="molecule type" value="Genomic_DNA"/>
</dbReference>
<dbReference type="InterPro" id="IPR008258">
    <property type="entry name" value="Transglycosylase_SLT_dom_1"/>
</dbReference>
<proteinExistence type="predicted"/>
<dbReference type="InterPro" id="IPR023346">
    <property type="entry name" value="Lysozyme-like_dom_sf"/>
</dbReference>
<keyword evidence="1" id="KW-0472">Membrane</keyword>
<dbReference type="AlphaFoldDB" id="D3DKF9"/>
<evidence type="ECO:0000313" key="4">
    <source>
        <dbReference type="Proteomes" id="UP000002574"/>
    </source>
</evidence>
<reference evidence="3 4" key="1">
    <citation type="journal article" date="2010" name="J. Bacteriol.">
        <title>Complete genome sequence of the thermophilic, obligately chemolithoautotrophic hydrogen-oxidizing bacterium Hydrogenobacter thermophilus TK-6.</title>
        <authorList>
            <person name="Arai H."/>
            <person name="Kanbe H."/>
            <person name="Ishii M."/>
            <person name="Igarashi Y."/>
        </authorList>
    </citation>
    <scope>NUCLEOTIDE SEQUENCE [LARGE SCALE GENOMIC DNA]</scope>
    <source>
        <strain evidence="4">DSM 6534 / IAM 12695 / TK-6</strain>
    </source>
</reference>
<dbReference type="Gene3D" id="1.10.530.10">
    <property type="match status" value="1"/>
</dbReference>
<dbReference type="CDD" id="cd13400">
    <property type="entry name" value="LT_IagB-like"/>
    <property type="match status" value="1"/>
</dbReference>
<name>D3DKF9_HYDTT</name>
<keyword evidence="1" id="KW-0812">Transmembrane</keyword>